<evidence type="ECO:0000313" key="3">
    <source>
        <dbReference type="Proteomes" id="UP000239203"/>
    </source>
</evidence>
<gene>
    <name evidence="2" type="ORF">CLV40_102322</name>
</gene>
<proteinExistence type="predicted"/>
<dbReference type="Proteomes" id="UP000239203">
    <property type="component" value="Unassembled WGS sequence"/>
</dbReference>
<dbReference type="OrthoDB" id="4149396at2"/>
<keyword evidence="3" id="KW-1185">Reference proteome</keyword>
<name>A0A2S6GZ11_9PSEU</name>
<evidence type="ECO:0000256" key="1">
    <source>
        <dbReference type="SAM" id="MobiDB-lite"/>
    </source>
</evidence>
<feature type="compositionally biased region" description="Basic and acidic residues" evidence="1">
    <location>
        <begin position="1"/>
        <end position="10"/>
    </location>
</feature>
<protein>
    <recommendedName>
        <fullName evidence="4">Guanylate cyclase domain-containing protein</fullName>
    </recommendedName>
</protein>
<accession>A0A2S6GZ11</accession>
<feature type="region of interest" description="Disordered" evidence="1">
    <location>
        <begin position="1"/>
        <end position="21"/>
    </location>
</feature>
<dbReference type="EMBL" id="PTIX01000002">
    <property type="protein sequence ID" value="PPK70407.1"/>
    <property type="molecule type" value="Genomic_DNA"/>
</dbReference>
<evidence type="ECO:0008006" key="4">
    <source>
        <dbReference type="Google" id="ProtNLM"/>
    </source>
</evidence>
<dbReference type="RefSeq" id="WP_104477329.1">
    <property type="nucleotide sequence ID" value="NZ_CP154825.1"/>
</dbReference>
<sequence length="243" mass="26458">MNEFGRHGLIDSDSESYSSRTDVDQHELQQVRVDVCEQAAGDAGLDRSGWDIQQGGDGELAVLPRNQLMTSVIDELPESLCDALTTHNSTARPAMRLRMRMAMHEGMVRPAAGGFAGTGVVTVSRMVASSVARQALIACPEANLVVLLSTTLYNEYVRQGHTAIPAERFRKVAVSVKKFNEAAWLYVPRYDVHSLNLDDAPPPADRPAANASVANQHATTITNVQGNITGDRHVFGVSYQNNR</sequence>
<dbReference type="AlphaFoldDB" id="A0A2S6GZ11"/>
<comment type="caution">
    <text evidence="2">The sequence shown here is derived from an EMBL/GenBank/DDBJ whole genome shotgun (WGS) entry which is preliminary data.</text>
</comment>
<organism evidence="2 3">
    <name type="scientific">Actinokineospora auranticolor</name>
    <dbReference type="NCBI Taxonomy" id="155976"/>
    <lineage>
        <taxon>Bacteria</taxon>
        <taxon>Bacillati</taxon>
        <taxon>Actinomycetota</taxon>
        <taxon>Actinomycetes</taxon>
        <taxon>Pseudonocardiales</taxon>
        <taxon>Pseudonocardiaceae</taxon>
        <taxon>Actinokineospora</taxon>
    </lineage>
</organism>
<reference evidence="2 3" key="1">
    <citation type="submission" date="2018-02" db="EMBL/GenBank/DDBJ databases">
        <title>Genomic Encyclopedia of Archaeal and Bacterial Type Strains, Phase II (KMG-II): from individual species to whole genera.</title>
        <authorList>
            <person name="Goeker M."/>
        </authorList>
    </citation>
    <scope>NUCLEOTIDE SEQUENCE [LARGE SCALE GENOMIC DNA]</scope>
    <source>
        <strain evidence="2 3">YU 961-1</strain>
    </source>
</reference>
<evidence type="ECO:0000313" key="2">
    <source>
        <dbReference type="EMBL" id="PPK70407.1"/>
    </source>
</evidence>